<evidence type="ECO:0000313" key="2">
    <source>
        <dbReference type="Proteomes" id="UP000315724"/>
    </source>
</evidence>
<proteinExistence type="predicted"/>
<protein>
    <submittedName>
        <fullName evidence="1">Uncharacterized protein</fullName>
    </submittedName>
</protein>
<reference evidence="1 2" key="1">
    <citation type="submission" date="2019-02" db="EMBL/GenBank/DDBJ databases">
        <title>Deep-cultivation of Planctomycetes and their phenomic and genomic characterization uncovers novel biology.</title>
        <authorList>
            <person name="Wiegand S."/>
            <person name="Jogler M."/>
            <person name="Boedeker C."/>
            <person name="Pinto D."/>
            <person name="Vollmers J."/>
            <person name="Rivas-Marin E."/>
            <person name="Kohn T."/>
            <person name="Peeters S.H."/>
            <person name="Heuer A."/>
            <person name="Rast P."/>
            <person name="Oberbeckmann S."/>
            <person name="Bunk B."/>
            <person name="Jeske O."/>
            <person name="Meyerdierks A."/>
            <person name="Storesund J.E."/>
            <person name="Kallscheuer N."/>
            <person name="Luecker S."/>
            <person name="Lage O.M."/>
            <person name="Pohl T."/>
            <person name="Merkel B.J."/>
            <person name="Hornburger P."/>
            <person name="Mueller R.-W."/>
            <person name="Bruemmer F."/>
            <person name="Labrenz M."/>
            <person name="Spormann A.M."/>
            <person name="Op den Camp H."/>
            <person name="Overmann J."/>
            <person name="Amann R."/>
            <person name="Jetten M.S.M."/>
            <person name="Mascher T."/>
            <person name="Medema M.H."/>
            <person name="Devos D.P."/>
            <person name="Kaster A.-K."/>
            <person name="Ovreas L."/>
            <person name="Rohde M."/>
            <person name="Galperin M.Y."/>
            <person name="Jogler C."/>
        </authorList>
    </citation>
    <scope>NUCLEOTIDE SEQUENCE [LARGE SCALE GENOMIC DNA]</scope>
    <source>
        <strain evidence="1 2">Mal48</strain>
    </source>
</reference>
<dbReference type="KEGG" id="tpol:Mal48_44670"/>
<accession>A0A517QU72</accession>
<gene>
    <name evidence="1" type="ORF">Mal48_44670</name>
</gene>
<organism evidence="1 2">
    <name type="scientific">Thalassoglobus polymorphus</name>
    <dbReference type="NCBI Taxonomy" id="2527994"/>
    <lineage>
        <taxon>Bacteria</taxon>
        <taxon>Pseudomonadati</taxon>
        <taxon>Planctomycetota</taxon>
        <taxon>Planctomycetia</taxon>
        <taxon>Planctomycetales</taxon>
        <taxon>Planctomycetaceae</taxon>
        <taxon>Thalassoglobus</taxon>
    </lineage>
</organism>
<name>A0A517QU72_9PLAN</name>
<evidence type="ECO:0000313" key="1">
    <source>
        <dbReference type="EMBL" id="QDT35191.1"/>
    </source>
</evidence>
<dbReference type="AlphaFoldDB" id="A0A517QU72"/>
<dbReference type="Proteomes" id="UP000315724">
    <property type="component" value="Chromosome"/>
</dbReference>
<keyword evidence="2" id="KW-1185">Reference proteome</keyword>
<dbReference type="EMBL" id="CP036267">
    <property type="protein sequence ID" value="QDT35191.1"/>
    <property type="molecule type" value="Genomic_DNA"/>
</dbReference>
<sequence>MYDRFNGGPTAEFTDQVHKVWRHAQTISSAIPGRRSVRQEDMLLAWADSVMPRCDCRDKLESVLLPHYANSVWTRLDDEVCDVTPEIHLADSFSVSLADANRFANQPKKVGIEWVVPNLFYNSPIILNLITASSLDPDRLLVSVVDILHRDKRTIIGVYRRRLKLPGWESHGNKIARENY</sequence>